<evidence type="ECO:0000313" key="9">
    <source>
        <dbReference type="EMBL" id="MAA20680.1"/>
    </source>
</evidence>
<dbReference type="PROSITE" id="PS00128">
    <property type="entry name" value="GLYCOSYL_HYDROL_F22_1"/>
    <property type="match status" value="1"/>
</dbReference>
<dbReference type="InterPro" id="IPR001916">
    <property type="entry name" value="Glyco_hydro_22"/>
</dbReference>
<proteinExistence type="inferred from homology"/>
<dbReference type="GO" id="GO:0042742">
    <property type="term" value="P:defense response to bacterium"/>
    <property type="evidence" value="ECO:0007669"/>
    <property type="project" value="UniProtKB-KW"/>
</dbReference>
<dbReference type="SUPFAM" id="SSF53955">
    <property type="entry name" value="Lysozyme-like"/>
    <property type="match status" value="1"/>
</dbReference>
<organism evidence="9">
    <name type="scientific">Rhipicephalus zambeziensis</name>
    <dbReference type="NCBI Taxonomy" id="60191"/>
    <lineage>
        <taxon>Eukaryota</taxon>
        <taxon>Metazoa</taxon>
        <taxon>Ecdysozoa</taxon>
        <taxon>Arthropoda</taxon>
        <taxon>Chelicerata</taxon>
        <taxon>Arachnida</taxon>
        <taxon>Acari</taxon>
        <taxon>Parasitiformes</taxon>
        <taxon>Ixodida</taxon>
        <taxon>Ixodoidea</taxon>
        <taxon>Ixodidae</taxon>
        <taxon>Rhipicephalinae</taxon>
        <taxon>Rhipicephalus</taxon>
        <taxon>Rhipicephalus</taxon>
    </lineage>
</organism>
<dbReference type="CDD" id="cd16899">
    <property type="entry name" value="LYZ_C_invert"/>
    <property type="match status" value="1"/>
</dbReference>
<comment type="catalytic activity">
    <reaction evidence="1">
        <text>Hydrolysis of (1-&gt;4)-beta-linkages between N-acetylmuramic acid and N-acetyl-D-glucosamine residues in a peptidoglycan and between N-acetyl-D-glucosamine residues in chitodextrins.</text>
        <dbReference type="EC" id="3.2.1.17"/>
    </reaction>
</comment>
<accession>A0A224Z3U8</accession>
<evidence type="ECO:0000256" key="3">
    <source>
        <dbReference type="ARBA" id="ARBA00012732"/>
    </source>
</evidence>
<dbReference type="Gene3D" id="1.10.530.10">
    <property type="match status" value="1"/>
</dbReference>
<dbReference type="FunFam" id="1.10.530.10:FF:000001">
    <property type="entry name" value="Lysozyme C"/>
    <property type="match status" value="1"/>
</dbReference>
<feature type="domain" description="Glycosyl hydrolases family 22 (GH22)" evidence="8">
    <location>
        <begin position="94"/>
        <end position="112"/>
    </location>
</feature>
<sequence length="146" mass="16704">MQSFQDMLLLVKTAVLLTLVAVTVGKRFTRCSLSKELAKNGIPRREMANWVCLVNSESGMNTRAKHRNRDGSVDYGLFQINNRYWCSPGPHNECRVKCRALLSSNIKAAVKCAKFIYRRQGFRAWYGWQAKCRGRNLSGYTKGCKF</sequence>
<dbReference type="SMART" id="SM00263">
    <property type="entry name" value="LYZ1"/>
    <property type="match status" value="1"/>
</dbReference>
<dbReference type="InterPro" id="IPR000974">
    <property type="entry name" value="Glyco_hydro_22_lys"/>
</dbReference>
<dbReference type="PROSITE" id="PS51348">
    <property type="entry name" value="GLYCOSYL_HYDROL_F22_2"/>
    <property type="match status" value="1"/>
</dbReference>
<dbReference type="PRINTS" id="PR00137">
    <property type="entry name" value="LYSOZYME"/>
</dbReference>
<evidence type="ECO:0000256" key="1">
    <source>
        <dbReference type="ARBA" id="ARBA00000632"/>
    </source>
</evidence>
<dbReference type="AlphaFoldDB" id="A0A224Z3U8"/>
<comment type="similarity">
    <text evidence="2 7">Belongs to the glycosyl hydrolase 22 family.</text>
</comment>
<evidence type="ECO:0000256" key="6">
    <source>
        <dbReference type="ARBA" id="ARBA00023295"/>
    </source>
</evidence>
<evidence type="ECO:0000256" key="2">
    <source>
        <dbReference type="ARBA" id="ARBA00010859"/>
    </source>
</evidence>
<dbReference type="GO" id="GO:0031640">
    <property type="term" value="P:killing of cells of another organism"/>
    <property type="evidence" value="ECO:0007669"/>
    <property type="project" value="UniProtKB-KW"/>
</dbReference>
<dbReference type="InterPro" id="IPR023346">
    <property type="entry name" value="Lysozyme-like_dom_sf"/>
</dbReference>
<reference evidence="9" key="1">
    <citation type="journal article" date="2017" name="Parasit. Vectors">
        <title>Sialotranscriptomics of Rhipicephalus zambeziensis reveals intricate expression profiles of secretory proteins and suggests tight temporal transcriptional regulation during blood-feeding.</title>
        <authorList>
            <person name="de Castro M.H."/>
            <person name="de Klerk D."/>
            <person name="Pienaar R."/>
            <person name="Rees D.J.G."/>
            <person name="Mans B.J."/>
        </authorList>
    </citation>
    <scope>NUCLEOTIDE SEQUENCE</scope>
    <source>
        <tissue evidence="9">Salivary glands</tissue>
    </source>
</reference>
<keyword evidence="6" id="KW-0326">Glycosidase</keyword>
<dbReference type="PRINTS" id="PR00135">
    <property type="entry name" value="LYZLACT"/>
</dbReference>
<keyword evidence="4" id="KW-0929">Antimicrobial</keyword>
<dbReference type="GO" id="GO:0003796">
    <property type="term" value="F:lysozyme activity"/>
    <property type="evidence" value="ECO:0007669"/>
    <property type="project" value="UniProtKB-EC"/>
</dbReference>
<dbReference type="InterPro" id="IPR019799">
    <property type="entry name" value="Glyco_hydro_22_CS"/>
</dbReference>
<evidence type="ECO:0000256" key="7">
    <source>
        <dbReference type="RuleBase" id="RU004440"/>
    </source>
</evidence>
<keyword evidence="6" id="KW-0378">Hydrolase</keyword>
<dbReference type="PANTHER" id="PTHR11407">
    <property type="entry name" value="LYSOZYME C"/>
    <property type="match status" value="1"/>
</dbReference>
<keyword evidence="5" id="KW-1015">Disulfide bond</keyword>
<evidence type="ECO:0000256" key="4">
    <source>
        <dbReference type="ARBA" id="ARBA00022638"/>
    </source>
</evidence>
<keyword evidence="4" id="KW-0081">Bacteriolytic enzyme</keyword>
<protein>
    <recommendedName>
        <fullName evidence="3">lysozyme</fullName>
        <ecNumber evidence="3">3.2.1.17</ecNumber>
    </recommendedName>
</protein>
<dbReference type="Pfam" id="PF00062">
    <property type="entry name" value="Lys"/>
    <property type="match status" value="1"/>
</dbReference>
<dbReference type="EMBL" id="GFPF01009534">
    <property type="protein sequence ID" value="MAA20680.1"/>
    <property type="molecule type" value="Transcribed_RNA"/>
</dbReference>
<name>A0A224Z3U8_9ACAR</name>
<evidence type="ECO:0000256" key="5">
    <source>
        <dbReference type="ARBA" id="ARBA00023157"/>
    </source>
</evidence>
<dbReference type="EC" id="3.2.1.17" evidence="3"/>
<evidence type="ECO:0000259" key="8">
    <source>
        <dbReference type="PROSITE" id="PS00128"/>
    </source>
</evidence>
<dbReference type="PANTHER" id="PTHR11407:SF63">
    <property type="entry name" value="LYSOZYME C"/>
    <property type="match status" value="1"/>
</dbReference>